<dbReference type="Proteomes" id="UP000239047">
    <property type="component" value="Unassembled WGS sequence"/>
</dbReference>
<dbReference type="SUPFAM" id="SSF50118">
    <property type="entry name" value="Cell growth inhibitor/plasmid maintenance toxic component"/>
    <property type="match status" value="1"/>
</dbReference>
<comment type="caution">
    <text evidence="1">The sequence shown here is derived from an EMBL/GenBank/DDBJ whole genome shotgun (WGS) entry which is preliminary data.</text>
</comment>
<dbReference type="InterPro" id="IPR011067">
    <property type="entry name" value="Plasmid_toxin/cell-grow_inhib"/>
</dbReference>
<dbReference type="OrthoDB" id="38510at186818"/>
<evidence type="ECO:0000313" key="2">
    <source>
        <dbReference type="Proteomes" id="UP000239047"/>
    </source>
</evidence>
<evidence type="ECO:0008006" key="3">
    <source>
        <dbReference type="Google" id="ProtNLM"/>
    </source>
</evidence>
<accession>A0A2S5GB67</accession>
<organism evidence="1 2">
    <name type="scientific">Jeotgalibacillus proteolyticus</name>
    <dbReference type="NCBI Taxonomy" id="2082395"/>
    <lineage>
        <taxon>Bacteria</taxon>
        <taxon>Bacillati</taxon>
        <taxon>Bacillota</taxon>
        <taxon>Bacilli</taxon>
        <taxon>Bacillales</taxon>
        <taxon>Caryophanaceae</taxon>
        <taxon>Jeotgalibacillus</taxon>
    </lineage>
</organism>
<protein>
    <recommendedName>
        <fullName evidence="3">Type II toxin-antitoxin system PemK/MazF family toxin</fullName>
    </recommendedName>
</protein>
<dbReference type="RefSeq" id="WP_104058113.1">
    <property type="nucleotide sequence ID" value="NZ_PREZ01000004.1"/>
</dbReference>
<dbReference type="EMBL" id="PREZ01000004">
    <property type="protein sequence ID" value="PPA70164.1"/>
    <property type="molecule type" value="Genomic_DNA"/>
</dbReference>
<dbReference type="AlphaFoldDB" id="A0A2S5GB67"/>
<keyword evidence="2" id="KW-1185">Reference proteome</keyword>
<proteinExistence type="predicted"/>
<sequence>MNRPLHAGAIIDTYMEYGGGRIDNYGRAGKNRPALVLSVDKNIMVLLAVKITGSGPTEDFKNRIEIKEWGRAGLSKKSYADLDEVLPITGDFSKLKVTGRLMTGDFRKILHAYITLQNE</sequence>
<dbReference type="Gene3D" id="2.30.30.110">
    <property type="match status" value="1"/>
</dbReference>
<reference evidence="1 2" key="1">
    <citation type="submission" date="2018-02" db="EMBL/GenBank/DDBJ databases">
        <title>Jeotgalibacillus proteolyticum sp. nov. a protease producing bacterium isolated from ocean sediments of Laizhou Bay.</title>
        <authorList>
            <person name="Li Y."/>
        </authorList>
    </citation>
    <scope>NUCLEOTIDE SEQUENCE [LARGE SCALE GENOMIC DNA]</scope>
    <source>
        <strain evidence="1 2">22-7</strain>
    </source>
</reference>
<evidence type="ECO:0000313" key="1">
    <source>
        <dbReference type="EMBL" id="PPA70164.1"/>
    </source>
</evidence>
<name>A0A2S5GB67_9BACL</name>
<gene>
    <name evidence="1" type="ORF">C4B60_11290</name>
</gene>